<dbReference type="Pfam" id="PF13103">
    <property type="entry name" value="TonB_2"/>
    <property type="match status" value="1"/>
</dbReference>
<sequence length="287" mass="30139">MAVRAIGRRLPLPEGSSSCGLSFLLHGLLALAVLYVPQWLHGKPFKVPVSYEVTLASLQEIDSKQKPDSPLLAGQKIATATAKVVAQPRDVLTLPSLPNPSISGAAVRPHAARTRTEEMTLPDRHRSSERQPVAPVVTPPAPSKIVAPQVTSAPAISQFVIAPPVGDLTKAGAGQGIGVATETGITVGNTDPALAYYFVLIQDKITSNWTPPKMSPGTTASVSLSMRILRSGQVRNLAVGSSSGDRLLDDSAVRAVGLSSPLPPLPPLFKAEALSLDLRFTFVGEKS</sequence>
<dbReference type="InterPro" id="IPR037682">
    <property type="entry name" value="TonB_C"/>
</dbReference>
<dbReference type="SUPFAM" id="SSF74653">
    <property type="entry name" value="TolA/TonB C-terminal domain"/>
    <property type="match status" value="1"/>
</dbReference>
<evidence type="ECO:0000256" key="2">
    <source>
        <dbReference type="ARBA" id="ARBA00022692"/>
    </source>
</evidence>
<comment type="caution">
    <text evidence="7">The sequence shown here is derived from an EMBL/GenBank/DDBJ whole genome shotgun (WGS) entry which is preliminary data.</text>
</comment>
<dbReference type="GO" id="GO:0016020">
    <property type="term" value="C:membrane"/>
    <property type="evidence" value="ECO:0007669"/>
    <property type="project" value="UniProtKB-SubCell"/>
</dbReference>
<evidence type="ECO:0000259" key="6">
    <source>
        <dbReference type="PROSITE" id="PS52015"/>
    </source>
</evidence>
<dbReference type="RefSeq" id="WP_107562528.1">
    <property type="nucleotide sequence ID" value="NZ_NVQC01000022.1"/>
</dbReference>
<keyword evidence="4" id="KW-0472">Membrane</keyword>
<dbReference type="PROSITE" id="PS52015">
    <property type="entry name" value="TONB_CTD"/>
    <property type="match status" value="1"/>
</dbReference>
<evidence type="ECO:0000256" key="1">
    <source>
        <dbReference type="ARBA" id="ARBA00004167"/>
    </source>
</evidence>
<dbReference type="Gene3D" id="3.30.1150.10">
    <property type="match status" value="1"/>
</dbReference>
<keyword evidence="8" id="KW-1185">Reference proteome</keyword>
<dbReference type="NCBIfam" id="TIGR01352">
    <property type="entry name" value="tonB_Cterm"/>
    <property type="match status" value="1"/>
</dbReference>
<comment type="subcellular location">
    <subcellularLocation>
        <location evidence="1">Membrane</location>
        <topology evidence="1">Single-pass membrane protein</topology>
    </subcellularLocation>
</comment>
<evidence type="ECO:0000313" key="8">
    <source>
        <dbReference type="Proteomes" id="UP000241436"/>
    </source>
</evidence>
<feature type="domain" description="TonB C-terminal" evidence="6">
    <location>
        <begin position="194"/>
        <end position="287"/>
    </location>
</feature>
<name>A0A2T4TXC6_9BACT</name>
<evidence type="ECO:0000256" key="5">
    <source>
        <dbReference type="SAM" id="MobiDB-lite"/>
    </source>
</evidence>
<dbReference type="Proteomes" id="UP000241436">
    <property type="component" value="Unassembled WGS sequence"/>
</dbReference>
<evidence type="ECO:0000313" key="7">
    <source>
        <dbReference type="EMBL" id="PTL35749.1"/>
    </source>
</evidence>
<reference evidence="7 8" key="1">
    <citation type="submission" date="2017-09" db="EMBL/GenBank/DDBJ databases">
        <title>Bloom of a denitrifying methanotroph, Candidatus Methylomirabilis limnetica, in a deep stratified lake.</title>
        <authorList>
            <person name="Graf J.S."/>
            <person name="Marchant H.K."/>
            <person name="Tienken D."/>
            <person name="Hach P.F."/>
            <person name="Brand A."/>
            <person name="Schubert C.J."/>
            <person name="Kuypers M.M."/>
            <person name="Milucka J."/>
        </authorList>
    </citation>
    <scope>NUCLEOTIDE SEQUENCE [LARGE SCALE GENOMIC DNA]</scope>
    <source>
        <strain evidence="7 8">Zug</strain>
    </source>
</reference>
<dbReference type="GO" id="GO:0055085">
    <property type="term" value="P:transmembrane transport"/>
    <property type="evidence" value="ECO:0007669"/>
    <property type="project" value="InterPro"/>
</dbReference>
<accession>A0A2T4TXC6</accession>
<feature type="compositionally biased region" description="Basic and acidic residues" evidence="5">
    <location>
        <begin position="114"/>
        <end position="129"/>
    </location>
</feature>
<evidence type="ECO:0000256" key="4">
    <source>
        <dbReference type="ARBA" id="ARBA00023136"/>
    </source>
</evidence>
<dbReference type="EMBL" id="NVQC01000022">
    <property type="protein sequence ID" value="PTL35749.1"/>
    <property type="molecule type" value="Genomic_DNA"/>
</dbReference>
<reference evidence="8" key="2">
    <citation type="journal article" date="2018" name="Environ. Microbiol.">
        <title>Bloom of a denitrifying methanotroph, 'Candidatus Methylomirabilis limnetica', in a deep stratified lake.</title>
        <authorList>
            <person name="Graf J.S."/>
            <person name="Mayr M.J."/>
            <person name="Marchant H.K."/>
            <person name="Tienken D."/>
            <person name="Hach P.F."/>
            <person name="Brand A."/>
            <person name="Schubert C.J."/>
            <person name="Kuypers M.M."/>
            <person name="Milucka J."/>
        </authorList>
    </citation>
    <scope>NUCLEOTIDE SEQUENCE [LARGE SCALE GENOMIC DNA]</scope>
    <source>
        <strain evidence="8">Zug</strain>
    </source>
</reference>
<keyword evidence="2" id="KW-0812">Transmembrane</keyword>
<gene>
    <name evidence="7" type="ORF">CLG94_08315</name>
</gene>
<evidence type="ECO:0000256" key="3">
    <source>
        <dbReference type="ARBA" id="ARBA00022989"/>
    </source>
</evidence>
<feature type="region of interest" description="Disordered" evidence="5">
    <location>
        <begin position="103"/>
        <end position="140"/>
    </location>
</feature>
<proteinExistence type="predicted"/>
<protein>
    <recommendedName>
        <fullName evidence="6">TonB C-terminal domain-containing protein</fullName>
    </recommendedName>
</protein>
<dbReference type="InterPro" id="IPR006260">
    <property type="entry name" value="TonB/TolA_C"/>
</dbReference>
<keyword evidence="3" id="KW-1133">Transmembrane helix</keyword>
<organism evidence="7 8">
    <name type="scientific">Candidatus Methylomirabilis limnetica</name>
    <dbReference type="NCBI Taxonomy" id="2033718"/>
    <lineage>
        <taxon>Bacteria</taxon>
        <taxon>Candidatus Methylomirabilota</taxon>
        <taxon>Candidatus Methylomirabilia</taxon>
        <taxon>Candidatus Methylomirabilales</taxon>
        <taxon>Candidatus Methylomirabilaceae</taxon>
        <taxon>Candidatus Methylomirabilis</taxon>
    </lineage>
</organism>
<dbReference type="AlphaFoldDB" id="A0A2T4TXC6"/>